<dbReference type="AlphaFoldDB" id="D7E6W7"/>
<feature type="compositionally biased region" description="Polar residues" evidence="1">
    <location>
        <begin position="245"/>
        <end position="259"/>
    </location>
</feature>
<name>D7E6W7_METEZ</name>
<dbReference type="Proteomes" id="UP000000391">
    <property type="component" value="Chromosome"/>
</dbReference>
<feature type="transmembrane region" description="Helical" evidence="2">
    <location>
        <begin position="157"/>
        <end position="177"/>
    </location>
</feature>
<proteinExistence type="predicted"/>
<reference evidence="3 4" key="1">
    <citation type="submission" date="2010-06" db="EMBL/GenBank/DDBJ databases">
        <title>Complete sequence chromosome of Methanohalobium evestigatum Z-7303.</title>
        <authorList>
            <consortium name="US DOE Joint Genome Institute"/>
            <person name="Lucas S."/>
            <person name="Copeland A."/>
            <person name="Lapidus A."/>
            <person name="Cheng J.-F."/>
            <person name="Bruce D."/>
            <person name="Goodwin L."/>
            <person name="Pitluck S."/>
            <person name="Saunders E."/>
            <person name="Detter J.C."/>
            <person name="Han C."/>
            <person name="Tapia R."/>
            <person name="Land M."/>
            <person name="Hauser L."/>
            <person name="Kyrpides N."/>
            <person name="Mikhailova N."/>
            <person name="Sieprawska-Lupa M."/>
            <person name="Whitman W.B."/>
            <person name="Anderson I."/>
            <person name="Woyke T."/>
        </authorList>
    </citation>
    <scope>NUCLEOTIDE SEQUENCE [LARGE SCALE GENOMIC DNA]</scope>
    <source>
        <strain evidence="4">ATCC BAA-1072 / DSM 3721 / NBRC 107634 / OCM 161 / Z-7303</strain>
    </source>
</reference>
<evidence type="ECO:0000313" key="3">
    <source>
        <dbReference type="EMBL" id="ADI73591.1"/>
    </source>
</evidence>
<dbReference type="EMBL" id="CP002069">
    <property type="protein sequence ID" value="ADI73591.1"/>
    <property type="molecule type" value="Genomic_DNA"/>
</dbReference>
<dbReference type="Pfam" id="PF24334">
    <property type="entry name" value="DUF7502"/>
    <property type="match status" value="1"/>
</dbReference>
<protein>
    <submittedName>
        <fullName evidence="3">Uncharacterized protein</fullName>
    </submittedName>
</protein>
<feature type="transmembrane region" description="Helical" evidence="2">
    <location>
        <begin position="28"/>
        <end position="47"/>
    </location>
</feature>
<accession>D7E6W7</accession>
<dbReference type="HOGENOM" id="CLU_081759_0_0_2"/>
<evidence type="ECO:0000256" key="2">
    <source>
        <dbReference type="SAM" id="Phobius"/>
    </source>
</evidence>
<dbReference type="STRING" id="644295.Metev_0689"/>
<feature type="region of interest" description="Disordered" evidence="1">
    <location>
        <begin position="189"/>
        <end position="219"/>
    </location>
</feature>
<gene>
    <name evidence="3" type="ordered locus">Metev_0689</name>
</gene>
<dbReference type="KEGG" id="mev:Metev_0689"/>
<dbReference type="GeneID" id="9346310"/>
<feature type="region of interest" description="Disordered" evidence="1">
    <location>
        <begin position="239"/>
        <end position="261"/>
    </location>
</feature>
<dbReference type="OrthoDB" id="121746at2157"/>
<feature type="transmembrane region" description="Helical" evidence="2">
    <location>
        <begin position="67"/>
        <end position="94"/>
    </location>
</feature>
<keyword evidence="2" id="KW-1133">Transmembrane helix</keyword>
<keyword evidence="4" id="KW-1185">Reference proteome</keyword>
<evidence type="ECO:0000256" key="1">
    <source>
        <dbReference type="SAM" id="MobiDB-lite"/>
    </source>
</evidence>
<dbReference type="RefSeq" id="WP_013194159.1">
    <property type="nucleotide sequence ID" value="NC_014253.1"/>
</dbReference>
<organism evidence="3 4">
    <name type="scientific">Methanohalobium evestigatum (strain ATCC BAA-1072 / DSM 3721 / NBRC 107634 / OCM 161 / Z-7303)</name>
    <dbReference type="NCBI Taxonomy" id="644295"/>
    <lineage>
        <taxon>Archaea</taxon>
        <taxon>Methanobacteriati</taxon>
        <taxon>Methanobacteriota</taxon>
        <taxon>Stenosarchaea group</taxon>
        <taxon>Methanomicrobia</taxon>
        <taxon>Methanosarcinales</taxon>
        <taxon>Methanosarcinaceae</taxon>
        <taxon>Methanohalobium</taxon>
    </lineage>
</organism>
<sequence length="296" mass="33818">MAEGNFNIEHFVEKHESRLKWFRRLYRLLDFIAISVFLYTIFVIFNIDTIFSSIKSFELYTGRQFHFAGFSILFETIGLIVISLTIALILSLIIHKYSDKTNAIQIIESKYPQLSERLRTAYDNRNTSNIIVNDLINSVIGYAKNVKPLDLLNRKRFASSIIAVLVAVSLFSVITIYDYNTDIKPVDMSRDIFTPEDDGTSDELPVTDNQENDDKNQENVQGETSIVVVEGEKIDLKLPPGSGKGFTNRQEGNDNQPFEPSSAYDINVISSKAYYENLPEGYQGVIKQYFEEMAKK</sequence>
<keyword evidence="2" id="KW-0472">Membrane</keyword>
<dbReference type="InterPro" id="IPR055925">
    <property type="entry name" value="DUF7502"/>
</dbReference>
<keyword evidence="2" id="KW-0812">Transmembrane</keyword>
<evidence type="ECO:0000313" key="4">
    <source>
        <dbReference type="Proteomes" id="UP000000391"/>
    </source>
</evidence>